<feature type="domain" description="RNase H type-1" evidence="2">
    <location>
        <begin position="107"/>
        <end position="193"/>
    </location>
</feature>
<evidence type="ECO:0000313" key="4">
    <source>
        <dbReference type="EMBL" id="KAK9006547.1"/>
    </source>
</evidence>
<evidence type="ECO:0000259" key="3">
    <source>
        <dbReference type="Pfam" id="PF13966"/>
    </source>
</evidence>
<dbReference type="InterPro" id="IPR044730">
    <property type="entry name" value="RNase_H-like_dom_plant"/>
</dbReference>
<dbReference type="Proteomes" id="UP001396334">
    <property type="component" value="Unassembled WGS sequence"/>
</dbReference>
<reference evidence="4 5" key="1">
    <citation type="journal article" date="2024" name="G3 (Bethesda)">
        <title>Genome assembly of Hibiscus sabdariffa L. provides insights into metabolisms of medicinal natural products.</title>
        <authorList>
            <person name="Kim T."/>
        </authorList>
    </citation>
    <scope>NUCLEOTIDE SEQUENCE [LARGE SCALE GENOMIC DNA]</scope>
    <source>
        <strain evidence="4">TK-2024</strain>
        <tissue evidence="4">Old leaves</tissue>
    </source>
</reference>
<dbReference type="Pfam" id="PF13966">
    <property type="entry name" value="zf-RVT"/>
    <property type="match status" value="1"/>
</dbReference>
<feature type="domain" description="Reverse transcriptase zinc-binding" evidence="3">
    <location>
        <begin position="1"/>
        <end position="64"/>
    </location>
</feature>
<accession>A0ABR2R1H7</accession>
<evidence type="ECO:0000313" key="5">
    <source>
        <dbReference type="Proteomes" id="UP001396334"/>
    </source>
</evidence>
<proteinExistence type="predicted"/>
<dbReference type="InterPro" id="IPR012337">
    <property type="entry name" value="RNaseH-like_sf"/>
</dbReference>
<dbReference type="CDD" id="cd06222">
    <property type="entry name" value="RNase_H_like"/>
    <property type="match status" value="1"/>
</dbReference>
<dbReference type="InterPro" id="IPR026960">
    <property type="entry name" value="RVT-Znf"/>
</dbReference>
<organism evidence="4 5">
    <name type="scientific">Hibiscus sabdariffa</name>
    <name type="common">roselle</name>
    <dbReference type="NCBI Taxonomy" id="183260"/>
    <lineage>
        <taxon>Eukaryota</taxon>
        <taxon>Viridiplantae</taxon>
        <taxon>Streptophyta</taxon>
        <taxon>Embryophyta</taxon>
        <taxon>Tracheophyta</taxon>
        <taxon>Spermatophyta</taxon>
        <taxon>Magnoliopsida</taxon>
        <taxon>eudicotyledons</taxon>
        <taxon>Gunneridae</taxon>
        <taxon>Pentapetalae</taxon>
        <taxon>rosids</taxon>
        <taxon>malvids</taxon>
        <taxon>Malvales</taxon>
        <taxon>Malvaceae</taxon>
        <taxon>Malvoideae</taxon>
        <taxon>Hibiscus</taxon>
    </lineage>
</organism>
<evidence type="ECO:0000259" key="2">
    <source>
        <dbReference type="Pfam" id="PF13456"/>
    </source>
</evidence>
<feature type="chain" id="PRO_5047522194" description="RNase H type-1 domain-containing protein" evidence="1">
    <location>
        <begin position="22"/>
        <end position="219"/>
    </location>
</feature>
<feature type="signal peptide" evidence="1">
    <location>
        <begin position="1"/>
        <end position="21"/>
    </location>
</feature>
<dbReference type="Gene3D" id="3.30.420.10">
    <property type="entry name" value="Ribonuclease H-like superfamily/Ribonuclease H"/>
    <property type="match status" value="1"/>
</dbReference>
<keyword evidence="5" id="KW-1185">Reference proteome</keyword>
<dbReference type="EMBL" id="JBBPBN010000028">
    <property type="protein sequence ID" value="KAK9006547.1"/>
    <property type="molecule type" value="Genomic_DNA"/>
</dbReference>
<dbReference type="Pfam" id="PF13456">
    <property type="entry name" value="RVT_3"/>
    <property type="match status" value="1"/>
</dbReference>
<sequence>MIWTLSVPQCISTFLLLAANGKLLTNQECLCRHLSTTNTCSLYNNGSKYVVHVLWDCVWARTIWVQVINRRKLDDFNRLPLHKRFTFLLSKPDDYITDGEDKASRSSGCCPVLFTELWGINDALKHVWSLGHRRLIIETNNVEIIKQHNSNFGALHSDTIVSTLQHMLDPDWEVWIHKIERDYNRVADALARASRGASVSEIIYNSVPRIVYDFIQEGF</sequence>
<evidence type="ECO:0008006" key="6">
    <source>
        <dbReference type="Google" id="ProtNLM"/>
    </source>
</evidence>
<dbReference type="InterPro" id="IPR036397">
    <property type="entry name" value="RNaseH_sf"/>
</dbReference>
<protein>
    <recommendedName>
        <fullName evidence="6">RNase H type-1 domain-containing protein</fullName>
    </recommendedName>
</protein>
<dbReference type="PANTHER" id="PTHR47723:SF19">
    <property type="entry name" value="POLYNUCLEOTIDYL TRANSFERASE, RIBONUCLEASE H-LIKE SUPERFAMILY PROTEIN"/>
    <property type="match status" value="1"/>
</dbReference>
<keyword evidence="1" id="KW-0732">Signal</keyword>
<name>A0ABR2R1H7_9ROSI</name>
<dbReference type="PANTHER" id="PTHR47723">
    <property type="entry name" value="OS05G0353850 PROTEIN"/>
    <property type="match status" value="1"/>
</dbReference>
<evidence type="ECO:0000256" key="1">
    <source>
        <dbReference type="SAM" id="SignalP"/>
    </source>
</evidence>
<dbReference type="SUPFAM" id="SSF53098">
    <property type="entry name" value="Ribonuclease H-like"/>
    <property type="match status" value="1"/>
</dbReference>
<comment type="caution">
    <text evidence="4">The sequence shown here is derived from an EMBL/GenBank/DDBJ whole genome shotgun (WGS) entry which is preliminary data.</text>
</comment>
<dbReference type="InterPro" id="IPR053151">
    <property type="entry name" value="RNase_H-like"/>
</dbReference>
<gene>
    <name evidence="4" type="ORF">V6N11_018884</name>
</gene>
<dbReference type="InterPro" id="IPR002156">
    <property type="entry name" value="RNaseH_domain"/>
</dbReference>